<keyword evidence="2" id="KW-0812">Transmembrane</keyword>
<feature type="transmembrane region" description="Helical" evidence="2">
    <location>
        <begin position="209"/>
        <end position="229"/>
    </location>
</feature>
<proteinExistence type="predicted"/>
<gene>
    <name evidence="3" type="ordered locus">BN6_27710</name>
</gene>
<keyword evidence="4" id="KW-1185">Reference proteome</keyword>
<feature type="region of interest" description="Disordered" evidence="1">
    <location>
        <begin position="134"/>
        <end position="160"/>
    </location>
</feature>
<feature type="compositionally biased region" description="Low complexity" evidence="1">
    <location>
        <begin position="16"/>
        <end position="27"/>
    </location>
</feature>
<organism evidence="3 4">
    <name type="scientific">Saccharothrix espanaensis (strain ATCC 51144 / DSM 44229 / JCM 9112 / NBRC 15066 / NRRL 15764)</name>
    <dbReference type="NCBI Taxonomy" id="1179773"/>
    <lineage>
        <taxon>Bacteria</taxon>
        <taxon>Bacillati</taxon>
        <taxon>Actinomycetota</taxon>
        <taxon>Actinomycetes</taxon>
        <taxon>Pseudonocardiales</taxon>
        <taxon>Pseudonocardiaceae</taxon>
        <taxon>Saccharothrix</taxon>
    </lineage>
</organism>
<evidence type="ECO:0000256" key="2">
    <source>
        <dbReference type="SAM" id="Phobius"/>
    </source>
</evidence>
<sequence>MPDRHVHAQARRQRPADVGVEPVVAGAAPGGGDEPGGEREQLVVAGREHAGQGRVRDGPAEHGDREAQQPGALLVRADQRVQALPQHHGGPGVGDGEDRPLDPGVQLADGALQRVADQRLHRREVVLHLPHRHAGLGRDPAQRDTFQPTPDRERPHRLGQPSPAFLVVHDLRHPHPFFPCNRIASAPSILLQCRCIGTAARGRTVKYDVFQIAGAILLVLGGQGAVRLLLDHADSGLLGWVPGGFGAQLAGYLVATAAGAVLAGWAHDKAKALGRRNG</sequence>
<evidence type="ECO:0000256" key="1">
    <source>
        <dbReference type="SAM" id="MobiDB-lite"/>
    </source>
</evidence>
<dbReference type="HOGENOM" id="CLU_1000736_0_0_11"/>
<accession>K0K0N7</accession>
<dbReference type="EMBL" id="HE804045">
    <property type="protein sequence ID" value="CCH30083.1"/>
    <property type="molecule type" value="Genomic_DNA"/>
</dbReference>
<feature type="region of interest" description="Disordered" evidence="1">
    <location>
        <begin position="1"/>
        <end position="67"/>
    </location>
</feature>
<dbReference type="KEGG" id="sesp:BN6_27710"/>
<protein>
    <submittedName>
        <fullName evidence="3">Putative membrane protein</fullName>
    </submittedName>
</protein>
<name>K0K0N7_SACES</name>
<dbReference type="Proteomes" id="UP000006281">
    <property type="component" value="Chromosome"/>
</dbReference>
<dbReference type="eggNOG" id="ENOG5031PVE">
    <property type="taxonomic scope" value="Bacteria"/>
</dbReference>
<evidence type="ECO:0000313" key="3">
    <source>
        <dbReference type="EMBL" id="CCH30083.1"/>
    </source>
</evidence>
<dbReference type="AlphaFoldDB" id="K0K0N7"/>
<keyword evidence="2" id="KW-0472">Membrane</keyword>
<feature type="transmembrane region" description="Helical" evidence="2">
    <location>
        <begin position="249"/>
        <end position="266"/>
    </location>
</feature>
<keyword evidence="2" id="KW-1133">Transmembrane helix</keyword>
<reference evidence="3 4" key="1">
    <citation type="journal article" date="2012" name="BMC Genomics">
        <title>Complete genome sequence of Saccharothrix espanaensis DSM 44229T and comparison to the other completely sequenced Pseudonocardiaceae.</title>
        <authorList>
            <person name="Strobel T."/>
            <person name="Al-Dilaimi A."/>
            <person name="Blom J."/>
            <person name="Gessner A."/>
            <person name="Kalinowski J."/>
            <person name="Luzhetska M."/>
            <person name="Puhler A."/>
            <person name="Szczepanowski R."/>
            <person name="Bechthold A."/>
            <person name="Ruckert C."/>
        </authorList>
    </citation>
    <scope>NUCLEOTIDE SEQUENCE [LARGE SCALE GENOMIC DNA]</scope>
    <source>
        <strain evidence="4">ATCC 51144 / DSM 44229 / JCM 9112 / NBRC 15066 / NRRL 15764</strain>
    </source>
</reference>
<evidence type="ECO:0000313" key="4">
    <source>
        <dbReference type="Proteomes" id="UP000006281"/>
    </source>
</evidence>
<feature type="compositionally biased region" description="Basic and acidic residues" evidence="1">
    <location>
        <begin position="36"/>
        <end position="67"/>
    </location>
</feature>
<dbReference type="PATRIC" id="fig|1179773.3.peg.2768"/>